<evidence type="ECO:0000256" key="1">
    <source>
        <dbReference type="ARBA" id="ARBA00022908"/>
    </source>
</evidence>
<evidence type="ECO:0000313" key="7">
    <source>
        <dbReference type="EMBL" id="UQZ84552.1"/>
    </source>
</evidence>
<keyword evidence="8" id="KW-1185">Reference proteome</keyword>
<gene>
    <name evidence="7" type="primary">hin</name>
    <name evidence="7" type="ORF">SK3146_03807</name>
</gene>
<evidence type="ECO:0000256" key="4">
    <source>
        <dbReference type="PROSITE-ProRule" id="PRU10137"/>
    </source>
</evidence>
<dbReference type="PROSITE" id="PS00397">
    <property type="entry name" value="RECOMBINASES_1"/>
    <property type="match status" value="1"/>
</dbReference>
<dbReference type="Pfam" id="PF00239">
    <property type="entry name" value="Resolvase"/>
    <property type="match status" value="1"/>
</dbReference>
<dbReference type="Gene3D" id="3.40.50.1390">
    <property type="entry name" value="Resolvase, N-terminal catalytic domain"/>
    <property type="match status" value="1"/>
</dbReference>
<dbReference type="CDD" id="cd00338">
    <property type="entry name" value="Ser_Recombinase"/>
    <property type="match status" value="1"/>
</dbReference>
<accession>A0ABY4RQ11</accession>
<evidence type="ECO:0000259" key="5">
    <source>
        <dbReference type="PROSITE" id="PS51736"/>
    </source>
</evidence>
<dbReference type="InterPro" id="IPR038109">
    <property type="entry name" value="DNA_bind_recomb_sf"/>
</dbReference>
<dbReference type="Pfam" id="PF07508">
    <property type="entry name" value="Recombinase"/>
    <property type="match status" value="1"/>
</dbReference>
<dbReference type="Gene3D" id="3.90.1750.20">
    <property type="entry name" value="Putative Large Serine Recombinase, Chain B, Domain 2"/>
    <property type="match status" value="1"/>
</dbReference>
<protein>
    <submittedName>
        <fullName evidence="7">DNA-invertase hin</fullName>
    </submittedName>
</protein>
<dbReference type="PANTHER" id="PTHR30461:SF23">
    <property type="entry name" value="DNA RECOMBINASE-RELATED"/>
    <property type="match status" value="1"/>
</dbReference>
<dbReference type="PANTHER" id="PTHR30461">
    <property type="entry name" value="DNA-INVERTASE FROM LAMBDOID PROPHAGE"/>
    <property type="match status" value="1"/>
</dbReference>
<keyword evidence="3" id="KW-0233">DNA recombination</keyword>
<dbReference type="InterPro" id="IPR025827">
    <property type="entry name" value="Zn_ribbon_recom_dom"/>
</dbReference>
<dbReference type="SUPFAM" id="SSF53041">
    <property type="entry name" value="Resolvase-like"/>
    <property type="match status" value="1"/>
</dbReference>
<name>A0ABY4RQ11_9BACL</name>
<feature type="active site" description="O-(5'-phospho-DNA)-serine intermediate" evidence="4">
    <location>
        <position position="13"/>
    </location>
</feature>
<evidence type="ECO:0000256" key="2">
    <source>
        <dbReference type="ARBA" id="ARBA00023125"/>
    </source>
</evidence>
<reference evidence="7" key="1">
    <citation type="submission" date="2018-02" db="EMBL/GenBank/DDBJ databases">
        <authorList>
            <person name="Kim S.-K."/>
            <person name="Jung H.-I."/>
            <person name="Lee S.-W."/>
        </authorList>
    </citation>
    <scope>NUCLEOTIDE SEQUENCE</scope>
    <source>
        <strain evidence="7">SK3146</strain>
    </source>
</reference>
<dbReference type="InterPro" id="IPR036162">
    <property type="entry name" value="Resolvase-like_N_sf"/>
</dbReference>
<proteinExistence type="predicted"/>
<keyword evidence="2" id="KW-0238">DNA-binding</keyword>
<dbReference type="Proteomes" id="UP001057134">
    <property type="component" value="Chromosome"/>
</dbReference>
<dbReference type="InterPro" id="IPR050639">
    <property type="entry name" value="SSR_resolvase"/>
</dbReference>
<reference evidence="7" key="2">
    <citation type="journal article" date="2021" name="J Anim Sci Technol">
        <title>Complete genome sequence of Paenibacillus konkukensis sp. nov. SK3146 as a potential probiotic strain.</title>
        <authorList>
            <person name="Jung H.I."/>
            <person name="Park S."/>
            <person name="Niu K.M."/>
            <person name="Lee S.W."/>
            <person name="Kothari D."/>
            <person name="Yi K.J."/>
            <person name="Kim S.K."/>
        </authorList>
    </citation>
    <scope>NUCLEOTIDE SEQUENCE</scope>
    <source>
        <strain evidence="7">SK3146</strain>
    </source>
</reference>
<organism evidence="7 8">
    <name type="scientific">Paenibacillus konkukensis</name>
    <dbReference type="NCBI Taxonomy" id="2020716"/>
    <lineage>
        <taxon>Bacteria</taxon>
        <taxon>Bacillati</taxon>
        <taxon>Bacillota</taxon>
        <taxon>Bacilli</taxon>
        <taxon>Bacillales</taxon>
        <taxon>Paenibacillaceae</taxon>
        <taxon>Paenibacillus</taxon>
    </lineage>
</organism>
<dbReference type="InterPro" id="IPR006118">
    <property type="entry name" value="Recombinase_CS"/>
</dbReference>
<dbReference type="Pfam" id="PF13408">
    <property type="entry name" value="Zn_ribbon_recom"/>
    <property type="match status" value="1"/>
</dbReference>
<dbReference type="SMART" id="SM00857">
    <property type="entry name" value="Resolvase"/>
    <property type="match status" value="1"/>
</dbReference>
<dbReference type="InterPro" id="IPR006119">
    <property type="entry name" value="Resolv_N"/>
</dbReference>
<sequence>MNKTTVAIYARVSTEEQVKEGYSIQAQIAELKRYAELHGFQIVDEYVDEGASGKNITGRPQMKRLLKDAQHHRFLMVMVYKIDRLARKLKDALEISDTLENHNVKLISLNENFDTSTPFGKTAFQMLCSFAELERNNIIDRVKMGMMQRAKEGKYNGGKVLGYDNIEKELIVNEDEAIIVRKIFEYADQGLGLKAITRRLNEMGYRTKTGKAFAVFSIKTILNNPVYLGKIRYNQLENWADKRRKGKNSDFLLTDGTHQPLITIEQWERVHKVISKRSYKPIRSNTPYILSGLVKCPVCSHGMVPGRAKGAQGKPYRYYVCGQFHNKGKSVCRSNMIRADVVEQHVMNELARIVSEPYVLKKLVDKINSDRQNNEQPLKADKRTVESRITKVQTKIKSLKDNILTDPEIAEFFKPDLIESIREQKLLQERLESINTELTLLDMKPVDYESLKLLLSNLQTVLEQSTPDDQKALYRLLIKEIIITKDAPRGVGRQVKKINLHFDFTMDSLFSPSFEMLGKVKDHVAPLEASVLNSLYNINKQTMYRDLMESLSILPLAMIRFTLDYFI</sequence>
<feature type="domain" description="Resolvase/invertase-type recombinase catalytic" evidence="5">
    <location>
        <begin position="5"/>
        <end position="153"/>
    </location>
</feature>
<keyword evidence="1" id="KW-0229">DNA integration</keyword>
<dbReference type="EMBL" id="CP027059">
    <property type="protein sequence ID" value="UQZ84552.1"/>
    <property type="molecule type" value="Genomic_DNA"/>
</dbReference>
<dbReference type="InterPro" id="IPR011109">
    <property type="entry name" value="DNA_bind_recombinase_dom"/>
</dbReference>
<dbReference type="RefSeq" id="WP_249860304.1">
    <property type="nucleotide sequence ID" value="NZ_CP027059.1"/>
</dbReference>
<dbReference type="PROSITE" id="PS51737">
    <property type="entry name" value="RECOMBINASE_DNA_BIND"/>
    <property type="match status" value="1"/>
</dbReference>
<evidence type="ECO:0000256" key="3">
    <source>
        <dbReference type="ARBA" id="ARBA00023172"/>
    </source>
</evidence>
<evidence type="ECO:0000259" key="6">
    <source>
        <dbReference type="PROSITE" id="PS51737"/>
    </source>
</evidence>
<feature type="domain" description="Recombinase" evidence="6">
    <location>
        <begin position="160"/>
        <end position="280"/>
    </location>
</feature>
<dbReference type="PROSITE" id="PS51736">
    <property type="entry name" value="RECOMBINASES_3"/>
    <property type="match status" value="1"/>
</dbReference>
<evidence type="ECO:0000313" key="8">
    <source>
        <dbReference type="Proteomes" id="UP001057134"/>
    </source>
</evidence>